<evidence type="ECO:0000313" key="7">
    <source>
        <dbReference type="Proteomes" id="UP001600943"/>
    </source>
</evidence>
<protein>
    <recommendedName>
        <fullName evidence="5">HTH gntR-type domain-containing protein</fullName>
    </recommendedName>
</protein>
<proteinExistence type="predicted"/>
<dbReference type="Gene3D" id="1.10.10.10">
    <property type="entry name" value="Winged helix-like DNA-binding domain superfamily/Winged helix DNA-binding domain"/>
    <property type="match status" value="1"/>
</dbReference>
<accession>A0ABQ0B4P5</accession>
<keyword evidence="1" id="KW-0663">Pyridoxal phosphate</keyword>
<evidence type="ECO:0000313" key="6">
    <source>
        <dbReference type="EMBL" id="GAA6406432.1"/>
    </source>
</evidence>
<dbReference type="SUPFAM" id="SSF46785">
    <property type="entry name" value="Winged helix' DNA-binding domain"/>
    <property type="match status" value="1"/>
</dbReference>
<dbReference type="RefSeq" id="WP_390403383.1">
    <property type="nucleotide sequence ID" value="NZ_BAABYW010000001.1"/>
</dbReference>
<dbReference type="EMBL" id="BAABYW010000001">
    <property type="protein sequence ID" value="GAA6406432.1"/>
    <property type="molecule type" value="Genomic_DNA"/>
</dbReference>
<dbReference type="InterPro" id="IPR036388">
    <property type="entry name" value="WH-like_DNA-bd_sf"/>
</dbReference>
<dbReference type="PANTHER" id="PTHR46577:SF1">
    <property type="entry name" value="HTH-TYPE TRANSCRIPTIONAL REGULATORY PROTEIN GABR"/>
    <property type="match status" value="1"/>
</dbReference>
<evidence type="ECO:0000259" key="5">
    <source>
        <dbReference type="PROSITE" id="PS50949"/>
    </source>
</evidence>
<organism evidence="6 7">
    <name type="scientific">Blautia hominis</name>
    <dbReference type="NCBI Taxonomy" id="2025493"/>
    <lineage>
        <taxon>Bacteria</taxon>
        <taxon>Bacillati</taxon>
        <taxon>Bacillota</taxon>
        <taxon>Clostridia</taxon>
        <taxon>Lachnospirales</taxon>
        <taxon>Lachnospiraceae</taxon>
        <taxon>Blautia</taxon>
    </lineage>
</organism>
<dbReference type="InterPro" id="IPR000524">
    <property type="entry name" value="Tscrpt_reg_HTH_GntR"/>
</dbReference>
<keyword evidence="7" id="KW-1185">Reference proteome</keyword>
<dbReference type="InterPro" id="IPR036390">
    <property type="entry name" value="WH_DNA-bd_sf"/>
</dbReference>
<feature type="domain" description="HTH gntR-type" evidence="5">
    <location>
        <begin position="11"/>
        <end position="79"/>
    </location>
</feature>
<name>A0ABQ0B4P5_9FIRM</name>
<keyword evidence="4" id="KW-0804">Transcription</keyword>
<keyword evidence="2" id="KW-0805">Transcription regulation</keyword>
<comment type="caution">
    <text evidence="6">The sequence shown here is derived from an EMBL/GenBank/DDBJ whole genome shotgun (WGS) entry which is preliminary data.</text>
</comment>
<evidence type="ECO:0000256" key="2">
    <source>
        <dbReference type="ARBA" id="ARBA00023015"/>
    </source>
</evidence>
<keyword evidence="3" id="KW-0238">DNA-binding</keyword>
<gene>
    <name evidence="6" type="ORF">K040078D81_05490</name>
</gene>
<reference evidence="6 7" key="1">
    <citation type="submission" date="2024-04" db="EMBL/GenBank/DDBJ databases">
        <title>Defined microbial consortia suppress multidrug-resistant proinflammatory Enterobacteriaceae via ecological control.</title>
        <authorList>
            <person name="Furuichi M."/>
            <person name="Kawaguchi T."/>
            <person name="Pust M."/>
            <person name="Yasuma K."/>
            <person name="Plichta D."/>
            <person name="Hasegawa N."/>
            <person name="Ohya T."/>
            <person name="Bhattarai S."/>
            <person name="Sasajima S."/>
            <person name="Aoto Y."/>
            <person name="Tuganbaev T."/>
            <person name="Yaginuma M."/>
            <person name="Ueda M."/>
            <person name="Okahashi N."/>
            <person name="Amafuji K."/>
            <person name="Kiridooshi Y."/>
            <person name="Sugita K."/>
            <person name="Strazar M."/>
            <person name="Skelly A."/>
            <person name="Suda W."/>
            <person name="Hattori M."/>
            <person name="Nakamoto N."/>
            <person name="Caballero S."/>
            <person name="Norman J."/>
            <person name="Olle B."/>
            <person name="Tanoue T."/>
            <person name="Arita M."/>
            <person name="Bucci V."/>
            <person name="Atarashi K."/>
            <person name="Xavier R."/>
            <person name="Honda K."/>
        </authorList>
    </citation>
    <scope>NUCLEOTIDE SEQUENCE [LARGE SCALE GENOMIC DNA]</scope>
    <source>
        <strain evidence="7">k04-0078-D8-1</strain>
    </source>
</reference>
<dbReference type="InterPro" id="IPR051446">
    <property type="entry name" value="HTH_trans_reg/aminotransferase"/>
</dbReference>
<sequence>MNWIPEENGKVPVYLQIAQKLMAEIEDGTLKEGERLMPERKLSETLHVARNTVKQAYEELCREGYAATKKGSGTYVDTSRRTELDDKVCGIMEEVIDKLASMGKGRREIERMFVESAWQHIPDRERLKLAWIDCSEEFLQDTSEEIARFCNVRADAYLIDEIRENPGILNRERYDLFATTINHHDEVWATVKHVVEGGDEIPVEKVVLSVSNETISNIAKLQGEKPIAVIYGSEWYRFSVECFLKEFGVVSPYAYIPVKSCIYELERNSNRYQAVILPQNPSYKDGLIEEIQLLCQKKEICSFPFHQYADQGSLFHLRGQAFKRWLEKGTGESPLAEGKKTV</sequence>
<dbReference type="Pfam" id="PF00392">
    <property type="entry name" value="GntR"/>
    <property type="match status" value="1"/>
</dbReference>
<dbReference type="SMART" id="SM00345">
    <property type="entry name" value="HTH_GNTR"/>
    <property type="match status" value="1"/>
</dbReference>
<evidence type="ECO:0000256" key="3">
    <source>
        <dbReference type="ARBA" id="ARBA00023125"/>
    </source>
</evidence>
<evidence type="ECO:0000256" key="1">
    <source>
        <dbReference type="ARBA" id="ARBA00022898"/>
    </source>
</evidence>
<dbReference type="Proteomes" id="UP001600943">
    <property type="component" value="Unassembled WGS sequence"/>
</dbReference>
<dbReference type="PROSITE" id="PS50949">
    <property type="entry name" value="HTH_GNTR"/>
    <property type="match status" value="1"/>
</dbReference>
<evidence type="ECO:0000256" key="4">
    <source>
        <dbReference type="ARBA" id="ARBA00023163"/>
    </source>
</evidence>
<dbReference type="PANTHER" id="PTHR46577">
    <property type="entry name" value="HTH-TYPE TRANSCRIPTIONAL REGULATORY PROTEIN GABR"/>
    <property type="match status" value="1"/>
</dbReference>
<dbReference type="CDD" id="cd07377">
    <property type="entry name" value="WHTH_GntR"/>
    <property type="match status" value="1"/>
</dbReference>